<dbReference type="OrthoDB" id="6134417at2759"/>
<dbReference type="Gene3D" id="3.40.50.300">
    <property type="entry name" value="P-loop containing nucleotide triphosphate hydrolases"/>
    <property type="match status" value="1"/>
</dbReference>
<feature type="domain" description="NACHT" evidence="5">
    <location>
        <begin position="485"/>
        <end position="618"/>
    </location>
</feature>
<dbReference type="SUPFAM" id="SSF50998">
    <property type="entry name" value="Quinoprotein alcohol dehydrogenase-like"/>
    <property type="match status" value="1"/>
</dbReference>
<evidence type="ECO:0000256" key="4">
    <source>
        <dbReference type="SAM" id="MobiDB-lite"/>
    </source>
</evidence>
<dbReference type="Pfam" id="PF05729">
    <property type="entry name" value="NACHT"/>
    <property type="match status" value="1"/>
</dbReference>
<evidence type="ECO:0000259" key="5">
    <source>
        <dbReference type="Pfam" id="PF05729"/>
    </source>
</evidence>
<dbReference type="InterPro" id="IPR027417">
    <property type="entry name" value="P-loop_NTPase"/>
</dbReference>
<dbReference type="PROSITE" id="PS50082">
    <property type="entry name" value="WD_REPEATS_2"/>
    <property type="match status" value="1"/>
</dbReference>
<evidence type="ECO:0000256" key="3">
    <source>
        <dbReference type="PROSITE-ProRule" id="PRU00221"/>
    </source>
</evidence>
<proteinExistence type="predicted"/>
<comment type="caution">
    <text evidence="7">The sequence shown here is derived from an EMBL/GenBank/DDBJ whole genome shotgun (WGS) entry which is preliminary data.</text>
</comment>
<dbReference type="Proteomes" id="UP000887013">
    <property type="component" value="Unassembled WGS sequence"/>
</dbReference>
<evidence type="ECO:0000256" key="2">
    <source>
        <dbReference type="ARBA" id="ARBA00022737"/>
    </source>
</evidence>
<protein>
    <submittedName>
        <fullName evidence="7">NACHT and WD repeat domain-containing protein 2</fullName>
    </submittedName>
</protein>
<dbReference type="InterPro" id="IPR001680">
    <property type="entry name" value="WD40_rpt"/>
</dbReference>
<feature type="domain" description="NWD1/2-like winged helix-turn-helix" evidence="6">
    <location>
        <begin position="697"/>
        <end position="806"/>
    </location>
</feature>
<feature type="repeat" description="WD" evidence="3">
    <location>
        <begin position="1277"/>
        <end position="1321"/>
    </location>
</feature>
<evidence type="ECO:0000256" key="1">
    <source>
        <dbReference type="ARBA" id="ARBA00022574"/>
    </source>
</evidence>
<dbReference type="SUPFAM" id="SSF52540">
    <property type="entry name" value="P-loop containing nucleoside triphosphate hydrolases"/>
    <property type="match status" value="1"/>
</dbReference>
<dbReference type="InterPro" id="IPR052752">
    <property type="entry name" value="NACHT-WD_repeat"/>
</dbReference>
<keyword evidence="1 3" id="KW-0853">WD repeat</keyword>
<keyword evidence="8" id="KW-1185">Reference proteome</keyword>
<reference evidence="7" key="1">
    <citation type="submission" date="2020-08" db="EMBL/GenBank/DDBJ databases">
        <title>Multicomponent nature underlies the extraordinary mechanical properties of spider dragline silk.</title>
        <authorList>
            <person name="Kono N."/>
            <person name="Nakamura H."/>
            <person name="Mori M."/>
            <person name="Yoshida Y."/>
            <person name="Ohtoshi R."/>
            <person name="Malay A.D."/>
            <person name="Moran D.A.P."/>
            <person name="Tomita M."/>
            <person name="Numata K."/>
            <person name="Arakawa K."/>
        </authorList>
    </citation>
    <scope>NUCLEOTIDE SEQUENCE</scope>
</reference>
<evidence type="ECO:0000313" key="8">
    <source>
        <dbReference type="Proteomes" id="UP000887013"/>
    </source>
</evidence>
<dbReference type="EMBL" id="BMAW01031490">
    <property type="protein sequence ID" value="GFU21338.1"/>
    <property type="molecule type" value="Genomic_DNA"/>
</dbReference>
<dbReference type="Pfam" id="PF25469">
    <property type="entry name" value="WHD_NWD1"/>
    <property type="match status" value="1"/>
</dbReference>
<dbReference type="InterPro" id="IPR007111">
    <property type="entry name" value="NACHT_NTPase"/>
</dbReference>
<accession>A0A8X6QME9</accession>
<keyword evidence="2" id="KW-0677">Repeat</keyword>
<sequence>MGSSCSSAQKKKDKERQNAHGGHFFCNSHCPLRSPIGGRRRSTDSLPYGKGSPPSSRRPSFDPNSAPATVPEQAESPGDSTVGHKVPVDAALSSTGTPVIKDAPSLDAIGLPDLQRFPDHVRSLVLGRINEIDSQPPLQEITLYVAADFFDSVVERDALTERVFPHLRRYSAEKGYELNVTDLHWGIPGVGLVDHNLPDICMSTLEKWRTRRRLLTLVIFNDNIGATLLPRTLPKPHFESGMESVETDDDKELFKKWYVLDSVASPMVYVLQPVVKNYPDIAGEDSKAREQCTKQWKDEAQRMITILGNILPDGQKQKNLTSVLQDEIKFIVSDDPQEAKRVLWMQRRFTHKPASGGGDKPSPCSKRIDQSKIQLEDYLPDTQKLVFYVKWHEEGIDPQNFEEDEQYISEFCDSLKEELKKLIDGLLEEDFLEEAREIYRGIEKQLYVELIQQYQACRQLSKSFIDRENSLDSVKSYLSGNANHPLIIKGPTGCGKTCLIAKLTEMASVWFPTSCVVSRLVSLTAESATQHQLLRSISEQCCALYGEHPAVASTSIHTWDYGLGKLLGKVSELRPLIILIDGIDQLAEYSNKDLQWLPHELPAHVRLILTVRDDSEELAKIKDIIEDSDCFFSLANPTTEEAKTTINQVLETNKKRLTVSEQTMIDEYLKDDTSARYSQLLGLMSSKWAEMLLEKKDEVQKNTEGLVFQYLFHVESHLGVTLITFVLGLLIAAKHGISESEMLDLLSCEDSILNLVFFGEQSKVRRIPAVLWASVKHFLDPFLRTQVLGGRTLTMLSCEAYRTVIKKYLQGKGCTVKASAQLLMDYFFGKWAEGKPKPISPTSEQSQDRYVLDQPLAYGANPNKRKLEELPYQVLQMNDSIRDNFLFDATWLLYKFCGSDPYQLLEDISNYQKTLPESDKQLELLENVVQLSSYALRSDGSQFFAQMYGRLKKFFSTSSSSEYPSLKSIYDTSCKPPLSSLLPIGSCLEEPSISNLTINCNNTNHHSSPSSESPSSKGFPFNGLYTIKEDKSHVISISSDRNEIVVWNIYEQTAVRRMTGINQPKDIKMIDVHRALVLCNRELKVYNMDQGTLVVKLKGVMNQKMAYYGLHNENYGVALSRNRMYVNMTNLNTGDLETTFKVGEDRFLNSLLVSANGRICVCGDETQKPFPLLVWDLTSRKLVYDLRIPHHEFVTRLSAISDDGHYVVSVCRELHDASPNFIIVYDLQSGTLFKKWKPESSSCSIAISSQGGCVVNGLENTWVLVWDLSTGARRFTLRGHSAPVDQIRMEEQGKRCLTYDSRNYDRSVRVWDITKGECLAVFTPDQEFSCCELSLDGRAVILGLKSFDTITTLLLCRESTVEEEIPKVTCYGDSQFKYKVFDMSHDGQ</sequence>
<name>A0A8X6QME9_NEPPI</name>
<dbReference type="Gene3D" id="2.130.10.10">
    <property type="entry name" value="YVTN repeat-like/Quinoprotein amine dehydrogenase"/>
    <property type="match status" value="2"/>
</dbReference>
<feature type="region of interest" description="Disordered" evidence="4">
    <location>
        <begin position="1"/>
        <end position="85"/>
    </location>
</feature>
<gene>
    <name evidence="7" type="primary">Nwd2</name>
    <name evidence="7" type="ORF">NPIL_165352</name>
</gene>
<dbReference type="InterPro" id="IPR011047">
    <property type="entry name" value="Quinoprotein_ADH-like_sf"/>
</dbReference>
<dbReference type="PANTHER" id="PTHR19871:SF45">
    <property type="entry name" value="NACHT DOMAIN-CONTAINING PROTEIN"/>
    <property type="match status" value="1"/>
</dbReference>
<dbReference type="InterPro" id="IPR057588">
    <property type="entry name" value="NWD1/2-like_WH"/>
</dbReference>
<organism evidence="7 8">
    <name type="scientific">Nephila pilipes</name>
    <name type="common">Giant wood spider</name>
    <name type="synonym">Nephila maculata</name>
    <dbReference type="NCBI Taxonomy" id="299642"/>
    <lineage>
        <taxon>Eukaryota</taxon>
        <taxon>Metazoa</taxon>
        <taxon>Ecdysozoa</taxon>
        <taxon>Arthropoda</taxon>
        <taxon>Chelicerata</taxon>
        <taxon>Arachnida</taxon>
        <taxon>Araneae</taxon>
        <taxon>Araneomorphae</taxon>
        <taxon>Entelegynae</taxon>
        <taxon>Araneoidea</taxon>
        <taxon>Nephilidae</taxon>
        <taxon>Nephila</taxon>
    </lineage>
</organism>
<dbReference type="PANTHER" id="PTHR19871">
    <property type="entry name" value="BETA TRANSDUCIN-RELATED PROTEIN"/>
    <property type="match status" value="1"/>
</dbReference>
<dbReference type="InterPro" id="IPR015943">
    <property type="entry name" value="WD40/YVTN_repeat-like_dom_sf"/>
</dbReference>
<evidence type="ECO:0000313" key="7">
    <source>
        <dbReference type="EMBL" id="GFU21338.1"/>
    </source>
</evidence>
<dbReference type="SMART" id="SM00320">
    <property type="entry name" value="WD40"/>
    <property type="match status" value="5"/>
</dbReference>
<evidence type="ECO:0000259" key="6">
    <source>
        <dbReference type="Pfam" id="PF25469"/>
    </source>
</evidence>